<evidence type="ECO:0000313" key="9">
    <source>
        <dbReference type="Proteomes" id="UP000267081"/>
    </source>
</evidence>
<dbReference type="Proteomes" id="UP000267081">
    <property type="component" value="Unassembled WGS sequence"/>
</dbReference>
<organism evidence="8 9">
    <name type="scientific">Amycolatopsis eburnea</name>
    <dbReference type="NCBI Taxonomy" id="2267691"/>
    <lineage>
        <taxon>Bacteria</taxon>
        <taxon>Bacillati</taxon>
        <taxon>Actinomycetota</taxon>
        <taxon>Actinomycetes</taxon>
        <taxon>Pseudonocardiales</taxon>
        <taxon>Pseudonocardiaceae</taxon>
        <taxon>Amycolatopsis</taxon>
    </lineage>
</organism>
<dbReference type="CDD" id="cd15831">
    <property type="entry name" value="BTAD"/>
    <property type="match status" value="1"/>
</dbReference>
<evidence type="ECO:0000256" key="2">
    <source>
        <dbReference type="ARBA" id="ARBA00023015"/>
    </source>
</evidence>
<proteinExistence type="inferred from homology"/>
<comment type="similarity">
    <text evidence="1">Belongs to the AfsR/DnrI/RedD regulatory family.</text>
</comment>
<name>A0A427TAN5_9PSEU</name>
<dbReference type="PRINTS" id="PR00364">
    <property type="entry name" value="DISEASERSIST"/>
</dbReference>
<feature type="domain" description="OmpR/PhoB-type" evidence="7">
    <location>
        <begin position="1"/>
        <end position="106"/>
    </location>
</feature>
<keyword evidence="9" id="KW-1185">Reference proteome</keyword>
<dbReference type="SUPFAM" id="SSF46894">
    <property type="entry name" value="C-terminal effector domain of the bipartite response regulators"/>
    <property type="match status" value="1"/>
</dbReference>
<dbReference type="Pfam" id="PF03704">
    <property type="entry name" value="BTAD"/>
    <property type="match status" value="1"/>
</dbReference>
<accession>A0A427TAN5</accession>
<dbReference type="InterPro" id="IPR002182">
    <property type="entry name" value="NB-ARC"/>
</dbReference>
<dbReference type="OrthoDB" id="5521887at2"/>
<evidence type="ECO:0000256" key="1">
    <source>
        <dbReference type="ARBA" id="ARBA00005820"/>
    </source>
</evidence>
<evidence type="ECO:0000256" key="5">
    <source>
        <dbReference type="PROSITE-ProRule" id="PRU01091"/>
    </source>
</evidence>
<keyword evidence="2" id="KW-0805">Transcription regulation</keyword>
<dbReference type="InterPro" id="IPR036388">
    <property type="entry name" value="WH-like_DNA-bd_sf"/>
</dbReference>
<evidence type="ECO:0000256" key="3">
    <source>
        <dbReference type="ARBA" id="ARBA00023125"/>
    </source>
</evidence>
<keyword evidence="3 5" id="KW-0238">DNA-binding</keyword>
<sequence>MQMLCVKVLGPLEVVRDGVAITPSAPKLQRVFSLLAVSANHIVRTEQLIEELWEENPPTSVKTTLQTYVYQLRKLLEMDAAQRQPARRDDGRPVLLTLSGGYMLAVDREALDSSHFERQATQGWTELDDGDPEAAFHTLDAALRLWRGSALADLNPGPVLQAEVLRLDEMRKNALEHRIDAALQLGRHQEVLGELTRLAARQPTHEGFQAKLMLALYRAGRRSEALGVYQRTRAALADELGLDPGAELRRVHRAVLAANGSLDAGPARARRARPEPPRQLPPQPGAGLAGRESELHTVLTALTAPGQRGPSVVTVDGPPGSGKTALCVHAGHEVRETYPDGQFHASLADPAGRPADPGAVLAGFLRAIGVPDHAIGGSTAERSTQFRTWTADRRVLVVLDDVLEDSQLAPLLPTGRGCGVIVASRVQLADPAVTTVVSLSPLGGSDSVRVLTGLVGPERLAKDPEGTRVLAGRCDGLPLALHAAATRLRHRPHWPVRRAVDWAGTGADDPFDLRASVSLTYSVATPEVRWAFRALSLSDAGSLSLADASAVLDLDSCLAETLLDDLVNLHLLEFDHATDHTDEHHYRMLPSFRAIGRQLHLEAELLGADHEDHQPAMATTTGDPYPLCREAGRVAVAPNRG</sequence>
<reference evidence="8 9" key="1">
    <citation type="submission" date="2018-12" db="EMBL/GenBank/DDBJ databases">
        <title>Amycolatopsis eburnea sp. nov. actinomycete associate with arbuscular mycorrhiza fungal spore.</title>
        <authorList>
            <person name="Lumyong S."/>
            <person name="Chaiya L."/>
        </authorList>
    </citation>
    <scope>NUCLEOTIDE SEQUENCE [LARGE SCALE GENOMIC DNA]</scope>
    <source>
        <strain evidence="8 9">GLM-1</strain>
    </source>
</reference>
<dbReference type="SUPFAM" id="SSF48452">
    <property type="entry name" value="TPR-like"/>
    <property type="match status" value="1"/>
</dbReference>
<evidence type="ECO:0000259" key="7">
    <source>
        <dbReference type="PROSITE" id="PS51755"/>
    </source>
</evidence>
<dbReference type="GO" id="GO:0000160">
    <property type="term" value="P:phosphorelay signal transduction system"/>
    <property type="evidence" value="ECO:0007669"/>
    <property type="project" value="InterPro"/>
</dbReference>
<dbReference type="InterPro" id="IPR051677">
    <property type="entry name" value="AfsR-DnrI-RedD_regulator"/>
</dbReference>
<dbReference type="EMBL" id="RSEC01000036">
    <property type="protein sequence ID" value="RSD19467.1"/>
    <property type="molecule type" value="Genomic_DNA"/>
</dbReference>
<gene>
    <name evidence="8" type="ORF">EIY87_14275</name>
</gene>
<dbReference type="PANTHER" id="PTHR35807:SF1">
    <property type="entry name" value="TRANSCRIPTIONAL REGULATOR REDD"/>
    <property type="match status" value="1"/>
</dbReference>
<keyword evidence="4" id="KW-0804">Transcription</keyword>
<evidence type="ECO:0000256" key="4">
    <source>
        <dbReference type="ARBA" id="ARBA00023163"/>
    </source>
</evidence>
<dbReference type="Gene3D" id="1.10.10.10">
    <property type="entry name" value="Winged helix-like DNA-binding domain superfamily/Winged helix DNA-binding domain"/>
    <property type="match status" value="1"/>
</dbReference>
<dbReference type="SUPFAM" id="SSF52540">
    <property type="entry name" value="P-loop containing nucleoside triphosphate hydrolases"/>
    <property type="match status" value="1"/>
</dbReference>
<feature type="region of interest" description="Disordered" evidence="6">
    <location>
        <begin position="262"/>
        <end position="290"/>
    </location>
</feature>
<dbReference type="Gene3D" id="3.40.50.300">
    <property type="entry name" value="P-loop containing nucleotide triphosphate hydrolases"/>
    <property type="match status" value="1"/>
</dbReference>
<dbReference type="SMART" id="SM01043">
    <property type="entry name" value="BTAD"/>
    <property type="match status" value="1"/>
</dbReference>
<dbReference type="GO" id="GO:0043531">
    <property type="term" value="F:ADP binding"/>
    <property type="evidence" value="ECO:0007669"/>
    <property type="project" value="InterPro"/>
</dbReference>
<dbReference type="PANTHER" id="PTHR35807">
    <property type="entry name" value="TRANSCRIPTIONAL REGULATOR REDD-RELATED"/>
    <property type="match status" value="1"/>
</dbReference>
<dbReference type="InterPro" id="IPR005158">
    <property type="entry name" value="BTAD"/>
</dbReference>
<dbReference type="InterPro" id="IPR011990">
    <property type="entry name" value="TPR-like_helical_dom_sf"/>
</dbReference>
<dbReference type="Gene3D" id="1.25.40.10">
    <property type="entry name" value="Tetratricopeptide repeat domain"/>
    <property type="match status" value="1"/>
</dbReference>
<dbReference type="GO" id="GO:0003677">
    <property type="term" value="F:DNA binding"/>
    <property type="evidence" value="ECO:0007669"/>
    <property type="project" value="UniProtKB-UniRule"/>
</dbReference>
<dbReference type="Pfam" id="PF00931">
    <property type="entry name" value="NB-ARC"/>
    <property type="match status" value="1"/>
</dbReference>
<dbReference type="AlphaFoldDB" id="A0A427TAN5"/>
<dbReference type="InterPro" id="IPR016032">
    <property type="entry name" value="Sig_transdc_resp-reg_C-effctor"/>
</dbReference>
<dbReference type="Pfam" id="PF00486">
    <property type="entry name" value="Trans_reg_C"/>
    <property type="match status" value="1"/>
</dbReference>
<dbReference type="InterPro" id="IPR027417">
    <property type="entry name" value="P-loop_NTPase"/>
</dbReference>
<protein>
    <submittedName>
        <fullName evidence="8">AfsR/SARP family transcriptional regulator</fullName>
    </submittedName>
</protein>
<evidence type="ECO:0000256" key="6">
    <source>
        <dbReference type="SAM" id="MobiDB-lite"/>
    </source>
</evidence>
<comment type="caution">
    <text evidence="8">The sequence shown here is derived from an EMBL/GenBank/DDBJ whole genome shotgun (WGS) entry which is preliminary data.</text>
</comment>
<evidence type="ECO:0000313" key="8">
    <source>
        <dbReference type="EMBL" id="RSD19467.1"/>
    </source>
</evidence>
<dbReference type="SMART" id="SM00862">
    <property type="entry name" value="Trans_reg_C"/>
    <property type="match status" value="1"/>
</dbReference>
<dbReference type="PROSITE" id="PS51755">
    <property type="entry name" value="OMPR_PHOB"/>
    <property type="match status" value="1"/>
</dbReference>
<feature type="DNA-binding region" description="OmpR/PhoB-type" evidence="5">
    <location>
        <begin position="1"/>
        <end position="106"/>
    </location>
</feature>
<dbReference type="RefSeq" id="WP_125308184.1">
    <property type="nucleotide sequence ID" value="NZ_RSEC01000036.1"/>
</dbReference>
<dbReference type="GO" id="GO:0006355">
    <property type="term" value="P:regulation of DNA-templated transcription"/>
    <property type="evidence" value="ECO:0007669"/>
    <property type="project" value="InterPro"/>
</dbReference>
<dbReference type="InterPro" id="IPR001867">
    <property type="entry name" value="OmpR/PhoB-type_DNA-bd"/>
</dbReference>